<reference evidence="2" key="1">
    <citation type="submission" date="2016-10" db="EMBL/GenBank/DDBJ databases">
        <authorList>
            <person name="Varghese N."/>
            <person name="Submissions S."/>
        </authorList>
    </citation>
    <scope>NUCLEOTIDE SEQUENCE [LARGE SCALE GENOMIC DNA]</scope>
    <source>
        <strain evidence="2">DS-12</strain>
    </source>
</reference>
<dbReference type="Pfam" id="PF04860">
    <property type="entry name" value="Phage_portal"/>
    <property type="match status" value="1"/>
</dbReference>
<dbReference type="EMBL" id="FOVI01000018">
    <property type="protein sequence ID" value="SFO04966.1"/>
    <property type="molecule type" value="Genomic_DNA"/>
</dbReference>
<dbReference type="AlphaFoldDB" id="A0A1I5E0I6"/>
<dbReference type="STRING" id="913024.SAMN05421741_11831"/>
<dbReference type="NCBIfam" id="TIGR01537">
    <property type="entry name" value="portal_HK97"/>
    <property type="match status" value="1"/>
</dbReference>
<sequence length="399" mass="45158">MSILSKIFSFGAQDDTSTYSPFWGFGGGNSKSIATAKTSLTLSAFFNGVDQLSTDIAKMPKAIYRKTDRVREKLHIHPANYLIATAPNEIMTAFDFWRVIVLLMLLKGEAFVKIYRNATTGEEEFFDILDNEKVDVKKTDHKLIYALKGEQINSADILHFKGFTLNGIRGISVISFAAANLGVQLDAHDYGAEMYSKRGMGYGVIESDSEVKDGNKKLIIEGFKARMNEPGAFRVAALDFGLKYKSIGITPAEAQFLETGRFSIEDIARWLNMPVHKLKSLTNANFNTLEQQNIQYVVDCLMGWIGKIEAELNRKLFPKNHPTDDYVKFNEKGFLRGDLKSQAEFYTKMVYAGIYDRNEIRELEDRNPREGLDEILTPVNMELMSHLLTMNKKEQEADE</sequence>
<evidence type="ECO:0000313" key="2">
    <source>
        <dbReference type="Proteomes" id="UP000199036"/>
    </source>
</evidence>
<organism evidence="1 2">
    <name type="scientific">Paenimyroides ummariense</name>
    <dbReference type="NCBI Taxonomy" id="913024"/>
    <lineage>
        <taxon>Bacteria</taxon>
        <taxon>Pseudomonadati</taxon>
        <taxon>Bacteroidota</taxon>
        <taxon>Flavobacteriia</taxon>
        <taxon>Flavobacteriales</taxon>
        <taxon>Flavobacteriaceae</taxon>
        <taxon>Paenimyroides</taxon>
    </lineage>
</organism>
<evidence type="ECO:0000313" key="1">
    <source>
        <dbReference type="EMBL" id="SFO04966.1"/>
    </source>
</evidence>
<gene>
    <name evidence="1" type="ORF">SAMN05421741_11831</name>
</gene>
<dbReference type="RefSeq" id="WP_091524623.1">
    <property type="nucleotide sequence ID" value="NZ_FOVI01000018.1"/>
</dbReference>
<dbReference type="InterPro" id="IPR006944">
    <property type="entry name" value="Phage/GTA_portal"/>
</dbReference>
<accession>A0A1I5E0I6</accession>
<protein>
    <submittedName>
        <fullName evidence="1">Phage portal protein, HK97 family</fullName>
    </submittedName>
</protein>
<name>A0A1I5E0I6_9FLAO</name>
<keyword evidence="2" id="KW-1185">Reference proteome</keyword>
<dbReference type="Proteomes" id="UP000199036">
    <property type="component" value="Unassembled WGS sequence"/>
</dbReference>
<dbReference type="InterPro" id="IPR006427">
    <property type="entry name" value="Portal_HK97"/>
</dbReference>
<dbReference type="OrthoDB" id="9765386at2"/>
<proteinExistence type="predicted"/>